<sequence length="456" mass="46193">MSVSKIAGVILSSAALVAGHGYVSGAVVDGLYYGGYLVDKYSYMDDAPKVIGWSEKATDLGFVDGSSYSDADIICHKDAEAAGLSASVKAGGKVELQWTDWPESHHGPVITYLANCNGDCSSVDKTALEFFKIDEAGLINGDNTPGTWASDNLISNNNSYTVTVPSSIAAGNYVLRHEIIALHSAGEANGAQNYPQCINLKVTGGGSDSPSGTVGTKLYNNTDPGIKVNIYQSLSSYTIPGPALYTGAASSGSATSAPVSSSAAPTAAPRSSAAGGSVAPVSSSAPRPSYTRRPIPSGSSSTPTPKFTSPNETQSGRPTPSTAPALSQATDEATVTNQPPAQIVSAAPEVSVTASATGQSAQGSSPAQDNNSPSATATAVPSSSPTTGESSSGSGSGSSSSGSSSGSASESNASSYNSDDWTSYLNSLSADQFLGLLHQTMKWLVTDKKHARDLAN</sequence>
<keyword evidence="6" id="KW-0732">Signal</keyword>
<reference evidence="8" key="1">
    <citation type="submission" date="2022-11" db="EMBL/GenBank/DDBJ databases">
        <authorList>
            <person name="Petersen C."/>
        </authorList>
    </citation>
    <scope>NUCLEOTIDE SEQUENCE</scope>
    <source>
        <strain evidence="8">IBT 21917</strain>
    </source>
</reference>
<keyword evidence="4" id="KW-1015">Disulfide bond</keyword>
<dbReference type="CDD" id="cd21175">
    <property type="entry name" value="LPMO_AA9"/>
    <property type="match status" value="1"/>
</dbReference>
<keyword evidence="3" id="KW-0964">Secreted</keyword>
<evidence type="ECO:0000256" key="4">
    <source>
        <dbReference type="ARBA" id="ARBA00023157"/>
    </source>
</evidence>
<comment type="cofactor">
    <cofactor evidence="1">
        <name>Cu(2+)</name>
        <dbReference type="ChEBI" id="CHEBI:29036"/>
    </cofactor>
</comment>
<feature type="region of interest" description="Disordered" evidence="5">
    <location>
        <begin position="247"/>
        <end position="336"/>
    </location>
</feature>
<dbReference type="Proteomes" id="UP001146351">
    <property type="component" value="Unassembled WGS sequence"/>
</dbReference>
<keyword evidence="9" id="KW-1185">Reference proteome</keyword>
<feature type="region of interest" description="Disordered" evidence="5">
    <location>
        <begin position="348"/>
        <end position="421"/>
    </location>
</feature>
<evidence type="ECO:0000313" key="9">
    <source>
        <dbReference type="Proteomes" id="UP001146351"/>
    </source>
</evidence>
<feature type="chain" id="PRO_5040825500" description="Auxiliary Activity family 9 catalytic domain-containing protein" evidence="6">
    <location>
        <begin position="26"/>
        <end position="456"/>
    </location>
</feature>
<gene>
    <name evidence="8" type="ORF">N7492_003887</name>
</gene>
<feature type="signal peptide" evidence="6">
    <location>
        <begin position="1"/>
        <end position="25"/>
    </location>
</feature>
<protein>
    <recommendedName>
        <fullName evidence="7">Auxiliary Activity family 9 catalytic domain-containing protein</fullName>
    </recommendedName>
</protein>
<reference evidence="8" key="2">
    <citation type="journal article" date="2023" name="IMA Fungus">
        <title>Comparative genomic study of the Penicillium genus elucidates a diverse pangenome and 15 lateral gene transfer events.</title>
        <authorList>
            <person name="Petersen C."/>
            <person name="Sorensen T."/>
            <person name="Nielsen M.R."/>
            <person name="Sondergaard T.E."/>
            <person name="Sorensen J.L."/>
            <person name="Fitzpatrick D.A."/>
            <person name="Frisvad J.C."/>
            <person name="Nielsen K.L."/>
        </authorList>
    </citation>
    <scope>NUCLEOTIDE SEQUENCE</scope>
    <source>
        <strain evidence="8">IBT 21917</strain>
    </source>
</reference>
<feature type="compositionally biased region" description="Low complexity" evidence="5">
    <location>
        <begin position="353"/>
        <end position="418"/>
    </location>
</feature>
<feature type="compositionally biased region" description="Low complexity" evidence="5">
    <location>
        <begin position="247"/>
        <end position="310"/>
    </location>
</feature>
<dbReference type="Gene3D" id="2.70.50.70">
    <property type="match status" value="1"/>
</dbReference>
<accession>A0A9W9IMS1</accession>
<evidence type="ECO:0000256" key="6">
    <source>
        <dbReference type="SAM" id="SignalP"/>
    </source>
</evidence>
<dbReference type="AlphaFoldDB" id="A0A9W9IMS1"/>
<feature type="compositionally biased region" description="Polar residues" evidence="5">
    <location>
        <begin position="311"/>
        <end position="336"/>
    </location>
</feature>
<evidence type="ECO:0000313" key="8">
    <source>
        <dbReference type="EMBL" id="KAJ5180677.1"/>
    </source>
</evidence>
<organism evidence="8 9">
    <name type="scientific">Penicillium capsulatum</name>
    <dbReference type="NCBI Taxonomy" id="69766"/>
    <lineage>
        <taxon>Eukaryota</taxon>
        <taxon>Fungi</taxon>
        <taxon>Dikarya</taxon>
        <taxon>Ascomycota</taxon>
        <taxon>Pezizomycotina</taxon>
        <taxon>Eurotiomycetes</taxon>
        <taxon>Eurotiomycetidae</taxon>
        <taxon>Eurotiales</taxon>
        <taxon>Aspergillaceae</taxon>
        <taxon>Penicillium</taxon>
    </lineage>
</organism>
<comment type="caution">
    <text evidence="8">The sequence shown here is derived from an EMBL/GenBank/DDBJ whole genome shotgun (WGS) entry which is preliminary data.</text>
</comment>
<name>A0A9W9IMS1_9EURO</name>
<dbReference type="OrthoDB" id="4849160at2759"/>
<dbReference type="PANTHER" id="PTHR33353">
    <property type="entry name" value="PUTATIVE (AFU_ORTHOLOGUE AFUA_1G12560)-RELATED"/>
    <property type="match status" value="1"/>
</dbReference>
<evidence type="ECO:0000256" key="3">
    <source>
        <dbReference type="ARBA" id="ARBA00022525"/>
    </source>
</evidence>
<evidence type="ECO:0000259" key="7">
    <source>
        <dbReference type="Pfam" id="PF03443"/>
    </source>
</evidence>
<dbReference type="PANTHER" id="PTHR33353:SF34">
    <property type="entry name" value="ENDO-BETA-1,4-GLUCANASE D"/>
    <property type="match status" value="1"/>
</dbReference>
<dbReference type="EMBL" id="JAPQKO010000002">
    <property type="protein sequence ID" value="KAJ5180677.1"/>
    <property type="molecule type" value="Genomic_DNA"/>
</dbReference>
<evidence type="ECO:0000256" key="1">
    <source>
        <dbReference type="ARBA" id="ARBA00001973"/>
    </source>
</evidence>
<dbReference type="InterPro" id="IPR049892">
    <property type="entry name" value="AA9"/>
</dbReference>
<feature type="domain" description="Auxiliary Activity family 9 catalytic" evidence="7">
    <location>
        <begin position="20"/>
        <end position="236"/>
    </location>
</feature>
<evidence type="ECO:0000256" key="2">
    <source>
        <dbReference type="ARBA" id="ARBA00004613"/>
    </source>
</evidence>
<dbReference type="GO" id="GO:0005576">
    <property type="term" value="C:extracellular region"/>
    <property type="evidence" value="ECO:0007669"/>
    <property type="project" value="UniProtKB-SubCell"/>
</dbReference>
<dbReference type="InterPro" id="IPR005103">
    <property type="entry name" value="AA9_LPMO"/>
</dbReference>
<comment type="subcellular location">
    <subcellularLocation>
        <location evidence="2">Secreted</location>
    </subcellularLocation>
</comment>
<proteinExistence type="predicted"/>
<dbReference type="Pfam" id="PF03443">
    <property type="entry name" value="AA9"/>
    <property type="match status" value="1"/>
</dbReference>
<evidence type="ECO:0000256" key="5">
    <source>
        <dbReference type="SAM" id="MobiDB-lite"/>
    </source>
</evidence>